<dbReference type="EMBL" id="JAIFTH010000340">
    <property type="protein sequence ID" value="KAG9509778.1"/>
    <property type="molecule type" value="Genomic_DNA"/>
</dbReference>
<reference evidence="2 3" key="1">
    <citation type="submission" date="2020-10" db="EMBL/GenBank/DDBJ databases">
        <authorList>
            <person name="Klimov P.B."/>
            <person name="Dyachkov S.M."/>
            <person name="Chetverikov P.E."/>
        </authorList>
    </citation>
    <scope>NUCLEOTIDE SEQUENCE [LARGE SCALE GENOMIC DNA]</scope>
    <source>
        <strain evidence="2">BMOC 18-1129-001#AD2665</strain>
        <tissue evidence="2">Entire mites</tissue>
    </source>
</reference>
<sequence length="418" mass="45995">MYRLNHITIFNGLSLALILFIASGAQNVDGRISNQTVCDPDVLDTCSATVFVFGKRNVYLPVNSQEMVPHCQEELDAEDCIKNYSRRCLTPFERQVTGMLMLGAGQVIRKRCTAEGTKEYLSHYKCISMAIESLHDAMEQLINSLMIISNEKNHDDKIPMSCCAFARYQEYSSQLVRGQCDKFDKGAQEYVTQKMIRGYASEVLDLACPGFEFNGDKCNRVKLPTGGFQLSGSKMVKVTETSPIKAKKAKSITLPFITIFTHCPPEREIPRPSHPGIAEHGFVSTDEAPGLLGISDSSTGSGLIFVKLDSSDICGGVMIFSVPSMVTLSGIRSSNIDNLSIEHFSSSVKGVCKSRSESVCHEYSGTSIFKFFITWCMTSSHLPLIFRVELLSFEVNSLRSTMPVVGGCMAEVGILAKA</sequence>
<proteinExistence type="predicted"/>
<evidence type="ECO:0000313" key="3">
    <source>
        <dbReference type="Proteomes" id="UP000825002"/>
    </source>
</evidence>
<gene>
    <name evidence="2" type="ORF">GZH46_01691</name>
</gene>
<evidence type="ECO:0000313" key="2">
    <source>
        <dbReference type="EMBL" id="KAG9509778.1"/>
    </source>
</evidence>
<protein>
    <recommendedName>
        <fullName evidence="4">Secreted protein</fullName>
    </recommendedName>
</protein>
<feature type="signal peptide" evidence="1">
    <location>
        <begin position="1"/>
        <end position="30"/>
    </location>
</feature>
<name>A0ABQ7S8N1_9ACAR</name>
<evidence type="ECO:0000256" key="1">
    <source>
        <dbReference type="SAM" id="SignalP"/>
    </source>
</evidence>
<keyword evidence="3" id="KW-1185">Reference proteome</keyword>
<organism evidence="2 3">
    <name type="scientific">Fragariocoptes setiger</name>
    <dbReference type="NCBI Taxonomy" id="1670756"/>
    <lineage>
        <taxon>Eukaryota</taxon>
        <taxon>Metazoa</taxon>
        <taxon>Ecdysozoa</taxon>
        <taxon>Arthropoda</taxon>
        <taxon>Chelicerata</taxon>
        <taxon>Arachnida</taxon>
        <taxon>Acari</taxon>
        <taxon>Acariformes</taxon>
        <taxon>Trombidiformes</taxon>
        <taxon>Prostigmata</taxon>
        <taxon>Eupodina</taxon>
        <taxon>Eriophyoidea</taxon>
        <taxon>Phytoptidae</taxon>
        <taxon>Fragariocoptes</taxon>
    </lineage>
</organism>
<feature type="chain" id="PRO_5046972315" description="Secreted protein" evidence="1">
    <location>
        <begin position="31"/>
        <end position="418"/>
    </location>
</feature>
<dbReference type="PANTHER" id="PTHR33964">
    <property type="entry name" value="RE45066P-RELATED"/>
    <property type="match status" value="1"/>
</dbReference>
<dbReference type="Proteomes" id="UP000825002">
    <property type="component" value="Unassembled WGS sequence"/>
</dbReference>
<dbReference type="PANTHER" id="PTHR33964:SF1">
    <property type="entry name" value="RE45066P"/>
    <property type="match status" value="1"/>
</dbReference>
<evidence type="ECO:0008006" key="4">
    <source>
        <dbReference type="Google" id="ProtNLM"/>
    </source>
</evidence>
<accession>A0ABQ7S8N1</accession>
<keyword evidence="1" id="KW-0732">Signal</keyword>
<comment type="caution">
    <text evidence="2">The sequence shown here is derived from an EMBL/GenBank/DDBJ whole genome shotgun (WGS) entry which is preliminary data.</text>
</comment>